<dbReference type="EMBL" id="KZ305032">
    <property type="protein sequence ID" value="PIA46823.1"/>
    <property type="molecule type" value="Genomic_DNA"/>
</dbReference>
<organism evidence="1 2">
    <name type="scientific">Aquilegia coerulea</name>
    <name type="common">Rocky mountain columbine</name>
    <dbReference type="NCBI Taxonomy" id="218851"/>
    <lineage>
        <taxon>Eukaryota</taxon>
        <taxon>Viridiplantae</taxon>
        <taxon>Streptophyta</taxon>
        <taxon>Embryophyta</taxon>
        <taxon>Tracheophyta</taxon>
        <taxon>Spermatophyta</taxon>
        <taxon>Magnoliopsida</taxon>
        <taxon>Ranunculales</taxon>
        <taxon>Ranunculaceae</taxon>
        <taxon>Thalictroideae</taxon>
        <taxon>Aquilegia</taxon>
    </lineage>
</organism>
<evidence type="ECO:0000313" key="1">
    <source>
        <dbReference type="EMBL" id="PIA46823.1"/>
    </source>
</evidence>
<dbReference type="Proteomes" id="UP000230069">
    <property type="component" value="Unassembled WGS sequence"/>
</dbReference>
<proteinExistence type="predicted"/>
<dbReference type="InParanoid" id="A0A2G5DTH1"/>
<evidence type="ECO:0000313" key="2">
    <source>
        <dbReference type="Proteomes" id="UP000230069"/>
    </source>
</evidence>
<sequence length="83" mass="9283">MYRISNLTVTRKVQTNSIQSKKIINKGRGCGSRLVRPHANSCNTQRAACCSTQKRACCSAHQPVMKCCRVQQAICTIMHPSCW</sequence>
<accession>A0A2G5DTH1</accession>
<protein>
    <submittedName>
        <fullName evidence="1">Uncharacterized protein</fullName>
    </submittedName>
</protein>
<reference evidence="1 2" key="1">
    <citation type="submission" date="2017-09" db="EMBL/GenBank/DDBJ databases">
        <title>WGS assembly of Aquilegia coerulea Goldsmith.</title>
        <authorList>
            <person name="Hodges S."/>
            <person name="Kramer E."/>
            <person name="Nordborg M."/>
            <person name="Tomkins J."/>
            <person name="Borevitz J."/>
            <person name="Derieg N."/>
            <person name="Yan J."/>
            <person name="Mihaltcheva S."/>
            <person name="Hayes R.D."/>
            <person name="Rokhsar D."/>
        </authorList>
    </citation>
    <scope>NUCLEOTIDE SEQUENCE [LARGE SCALE GENOMIC DNA]</scope>
    <source>
        <strain evidence="2">cv. Goldsmith</strain>
    </source>
</reference>
<keyword evidence="2" id="KW-1185">Reference proteome</keyword>
<gene>
    <name evidence="1" type="ORF">AQUCO_01500398v1</name>
</gene>
<dbReference type="AlphaFoldDB" id="A0A2G5DTH1"/>
<name>A0A2G5DTH1_AQUCA</name>